<dbReference type="EC" id="5.6.2.4" evidence="7"/>
<evidence type="ECO:0000259" key="10">
    <source>
        <dbReference type="PROSITE" id="PS51198"/>
    </source>
</evidence>
<organism evidence="12 13">
    <name type="scientific">Lentibacillus cibarius</name>
    <dbReference type="NCBI Taxonomy" id="2583219"/>
    <lineage>
        <taxon>Bacteria</taxon>
        <taxon>Bacillati</taxon>
        <taxon>Bacillota</taxon>
        <taxon>Bacilli</taxon>
        <taxon>Bacillales</taxon>
        <taxon>Bacillaceae</taxon>
        <taxon>Lentibacillus</taxon>
    </lineage>
</organism>
<dbReference type="GO" id="GO:0016887">
    <property type="term" value="F:ATP hydrolysis activity"/>
    <property type="evidence" value="ECO:0007669"/>
    <property type="project" value="RHEA"/>
</dbReference>
<dbReference type="PROSITE" id="PS51198">
    <property type="entry name" value="UVRD_HELICASE_ATP_BIND"/>
    <property type="match status" value="1"/>
</dbReference>
<evidence type="ECO:0000256" key="7">
    <source>
        <dbReference type="ARBA" id="ARBA00034808"/>
    </source>
</evidence>
<keyword evidence="5" id="KW-0413">Isomerase</keyword>
<dbReference type="Gene3D" id="1.10.486.10">
    <property type="entry name" value="PCRA, domain 4"/>
    <property type="match status" value="1"/>
</dbReference>
<feature type="domain" description="UvrD-like helicase ATP-binding" evidence="10">
    <location>
        <begin position="93"/>
        <end position="405"/>
    </location>
</feature>
<dbReference type="PANTHER" id="PTHR11070">
    <property type="entry name" value="UVRD / RECB / PCRA DNA HELICASE FAMILY MEMBER"/>
    <property type="match status" value="1"/>
</dbReference>
<dbReference type="EMBL" id="VCIA01000001">
    <property type="protein sequence ID" value="TMN23222.1"/>
    <property type="molecule type" value="Genomic_DNA"/>
</dbReference>
<dbReference type="GO" id="GO:0000725">
    <property type="term" value="P:recombinational repair"/>
    <property type="evidence" value="ECO:0007669"/>
    <property type="project" value="TreeGrafter"/>
</dbReference>
<evidence type="ECO:0000256" key="3">
    <source>
        <dbReference type="ARBA" id="ARBA00022806"/>
    </source>
</evidence>
<evidence type="ECO:0000256" key="2">
    <source>
        <dbReference type="ARBA" id="ARBA00022801"/>
    </source>
</evidence>
<dbReference type="SUPFAM" id="SSF52540">
    <property type="entry name" value="P-loop containing nucleoside triphosphate hydrolases"/>
    <property type="match status" value="1"/>
</dbReference>
<comment type="catalytic activity">
    <reaction evidence="8">
        <text>ATP + H2O = ADP + phosphate + H(+)</text>
        <dbReference type="Rhea" id="RHEA:13065"/>
        <dbReference type="ChEBI" id="CHEBI:15377"/>
        <dbReference type="ChEBI" id="CHEBI:15378"/>
        <dbReference type="ChEBI" id="CHEBI:30616"/>
        <dbReference type="ChEBI" id="CHEBI:43474"/>
        <dbReference type="ChEBI" id="CHEBI:456216"/>
        <dbReference type="EC" id="5.6.2.4"/>
    </reaction>
</comment>
<evidence type="ECO:0000256" key="5">
    <source>
        <dbReference type="ARBA" id="ARBA00023235"/>
    </source>
</evidence>
<dbReference type="GO" id="GO:0005524">
    <property type="term" value="F:ATP binding"/>
    <property type="evidence" value="ECO:0007669"/>
    <property type="project" value="UniProtKB-UniRule"/>
</dbReference>
<gene>
    <name evidence="12" type="ORF">FFL34_14830</name>
</gene>
<evidence type="ECO:0000259" key="11">
    <source>
        <dbReference type="PROSITE" id="PS51217"/>
    </source>
</evidence>
<dbReference type="GO" id="GO:0043138">
    <property type="term" value="F:3'-5' DNA helicase activity"/>
    <property type="evidence" value="ECO:0007669"/>
    <property type="project" value="UniProtKB-EC"/>
</dbReference>
<dbReference type="Proteomes" id="UP000306980">
    <property type="component" value="Unassembled WGS sequence"/>
</dbReference>
<evidence type="ECO:0000313" key="13">
    <source>
        <dbReference type="Proteomes" id="UP000306980"/>
    </source>
</evidence>
<dbReference type="InterPro" id="IPR000212">
    <property type="entry name" value="DNA_helicase_UvrD/REP"/>
</dbReference>
<dbReference type="RefSeq" id="WP_138604114.1">
    <property type="nucleotide sequence ID" value="NZ_VCIA01000001.1"/>
</dbReference>
<dbReference type="GO" id="GO:0003677">
    <property type="term" value="F:DNA binding"/>
    <property type="evidence" value="ECO:0007669"/>
    <property type="project" value="InterPro"/>
</dbReference>
<evidence type="ECO:0000313" key="12">
    <source>
        <dbReference type="EMBL" id="TMN23222.1"/>
    </source>
</evidence>
<dbReference type="PROSITE" id="PS51217">
    <property type="entry name" value="UVRD_HELICASE_CTER"/>
    <property type="match status" value="1"/>
</dbReference>
<dbReference type="OrthoDB" id="9810135at2"/>
<evidence type="ECO:0000256" key="9">
    <source>
        <dbReference type="PROSITE-ProRule" id="PRU00560"/>
    </source>
</evidence>
<comment type="catalytic activity">
    <reaction evidence="6">
        <text>Couples ATP hydrolysis with the unwinding of duplex DNA by translocating in the 3'-5' direction.</text>
        <dbReference type="EC" id="5.6.2.4"/>
    </reaction>
</comment>
<sequence>MENYSRLIFQMNINETVIEELVSFLCEGTKVYFFTYDPTDILFENKVIKFATDFQLFFAYEVPFHSELHYSFNHTNGEVPKPVLEFLDKNAAYFNKQQFLIEHALVNENISVSAGAGTGKTTVMLNRIMFLKYKNPSMTFSELALITFTNKAANNMRQKLIDKIKVYFKITNDLKYLSWLQELKDMTIGTIHSFARQILNLNMNSMFENKDIRVSKFTYKRRKIIEEVIDEFHEEKPKLFAKFKYIEQYRIVYAVESIINQLRNYSFSVNAIQNMDFGYADDGSHELFEFVVKETINRLETYKAEAGYIEVNDLITNLELLKSKEIGYEIPFKYIFIDEFQDTDRQQTMFFSYLVNHYPLSLFVVGDVKQSIYRFRGADYTAFKQLKGQVTIHQEHFLQINYRSDKNLLTQLNNIFKVWPDWVKTFKFDKKDYLIDGFEPEKQLDKPVVNQTFQTNASLINYLRKVENTDTAVLVRSNREVNELSALCEENNIFYTADRDGDFYRTIAVREFYQLLKRFTHPKVWNNRYMLHLSSYGERSLPVADVLSGFNADKMYIRQLLTDKDQLLEPFEEQFKNKPVFEVLQEIVQTINPAKVYAERFISDKSVTGTEKDAKYYLEQARTLSHEYQLNLDHLIYLLKEESRGTVPTLSKLLNILSLKMTTDKSITKLTSTEPGNARLSIMTVHKAKGLDFDYVFLPYTERSFNSYSKTDVVTSGNAIGYKTFISKGKTYKNDVYKSLRTDEIFEEAGEETRLLYVALTRAKKGVYLDAPDYSHSQTATRWGDLIAKGLEKETTNTAH</sequence>
<feature type="binding site" evidence="9">
    <location>
        <begin position="114"/>
        <end position="121"/>
    </location>
    <ligand>
        <name>ATP</name>
        <dbReference type="ChEBI" id="CHEBI:30616"/>
    </ligand>
</feature>
<reference evidence="12 13" key="1">
    <citation type="submission" date="2019-05" db="EMBL/GenBank/DDBJ databases">
        <title>Genomic analysis of Lentibacillus sp. NKC220-2.</title>
        <authorList>
            <person name="Oh Y.J."/>
        </authorList>
    </citation>
    <scope>NUCLEOTIDE SEQUENCE [LARGE SCALE GENOMIC DNA]</scope>
    <source>
        <strain evidence="12 13">NKC220-2</strain>
    </source>
</reference>
<keyword evidence="4 9" id="KW-0067">ATP-binding</keyword>
<evidence type="ECO:0000256" key="6">
    <source>
        <dbReference type="ARBA" id="ARBA00034617"/>
    </source>
</evidence>
<proteinExistence type="predicted"/>
<name>A0A5S3QMP0_9BACI</name>
<dbReference type="Pfam" id="PF00580">
    <property type="entry name" value="UvrD-helicase"/>
    <property type="match status" value="1"/>
</dbReference>
<dbReference type="InterPro" id="IPR014016">
    <property type="entry name" value="UvrD-like_ATP-bd"/>
</dbReference>
<dbReference type="Gene3D" id="3.40.50.300">
    <property type="entry name" value="P-loop containing nucleotide triphosphate hydrolases"/>
    <property type="match status" value="3"/>
</dbReference>
<evidence type="ECO:0000256" key="1">
    <source>
        <dbReference type="ARBA" id="ARBA00022741"/>
    </source>
</evidence>
<dbReference type="GO" id="GO:0005829">
    <property type="term" value="C:cytosol"/>
    <property type="evidence" value="ECO:0007669"/>
    <property type="project" value="TreeGrafter"/>
</dbReference>
<keyword evidence="1 9" id="KW-0547">Nucleotide-binding</keyword>
<dbReference type="Pfam" id="PF13361">
    <property type="entry name" value="UvrD_C"/>
    <property type="match status" value="1"/>
</dbReference>
<feature type="domain" description="UvrD-like helicase C-terminal" evidence="11">
    <location>
        <begin position="413"/>
        <end position="690"/>
    </location>
</feature>
<dbReference type="PANTHER" id="PTHR11070:SF67">
    <property type="entry name" value="DNA 3'-5' HELICASE"/>
    <property type="match status" value="1"/>
</dbReference>
<dbReference type="InterPro" id="IPR014017">
    <property type="entry name" value="DNA_helicase_UvrD-like_C"/>
</dbReference>
<dbReference type="InterPro" id="IPR027417">
    <property type="entry name" value="P-loop_NTPase"/>
</dbReference>
<dbReference type="AlphaFoldDB" id="A0A5S3QMP0"/>
<accession>A0A5S3QMP0</accession>
<evidence type="ECO:0000256" key="4">
    <source>
        <dbReference type="ARBA" id="ARBA00022840"/>
    </source>
</evidence>
<protein>
    <recommendedName>
        <fullName evidence="7">DNA 3'-5' helicase</fullName>
        <ecNumber evidence="7">5.6.2.4</ecNumber>
    </recommendedName>
</protein>
<keyword evidence="3 9" id="KW-0347">Helicase</keyword>
<evidence type="ECO:0000256" key="8">
    <source>
        <dbReference type="ARBA" id="ARBA00048988"/>
    </source>
</evidence>
<comment type="caution">
    <text evidence="12">The sequence shown here is derived from an EMBL/GenBank/DDBJ whole genome shotgun (WGS) entry which is preliminary data.</text>
</comment>
<keyword evidence="2 9" id="KW-0378">Hydrolase</keyword>